<evidence type="ECO:0000313" key="1">
    <source>
        <dbReference type="EMBL" id="SVE03524.1"/>
    </source>
</evidence>
<reference evidence="1" key="1">
    <citation type="submission" date="2018-05" db="EMBL/GenBank/DDBJ databases">
        <authorList>
            <person name="Lanie J.A."/>
            <person name="Ng W.-L."/>
            <person name="Kazmierczak K.M."/>
            <person name="Andrzejewski T.M."/>
            <person name="Davidsen T.M."/>
            <person name="Wayne K.J."/>
            <person name="Tettelin H."/>
            <person name="Glass J.I."/>
            <person name="Rusch D."/>
            <person name="Podicherti R."/>
            <person name="Tsui H.-C.T."/>
            <person name="Winkler M.E."/>
        </authorList>
    </citation>
    <scope>NUCLEOTIDE SEQUENCE</scope>
</reference>
<gene>
    <name evidence="1" type="ORF">METZ01_LOCUS456378</name>
</gene>
<dbReference type="AlphaFoldDB" id="A0A383A7B6"/>
<proteinExistence type="predicted"/>
<dbReference type="EMBL" id="UINC01189708">
    <property type="protein sequence ID" value="SVE03524.1"/>
    <property type="molecule type" value="Genomic_DNA"/>
</dbReference>
<organism evidence="1">
    <name type="scientific">marine metagenome</name>
    <dbReference type="NCBI Taxonomy" id="408172"/>
    <lineage>
        <taxon>unclassified sequences</taxon>
        <taxon>metagenomes</taxon>
        <taxon>ecological metagenomes</taxon>
    </lineage>
</organism>
<sequence length="65" mass="7698">MLHKVGILYYSPEQCAKKINEIYSNPMEWWMTNEVQKAKNIFSEQFCRVSDDLPSELAKVINEMK</sequence>
<accession>A0A383A7B6</accession>
<name>A0A383A7B6_9ZZZZ</name>
<protein>
    <submittedName>
        <fullName evidence="1">Uncharacterized protein</fullName>
    </submittedName>
</protein>